<evidence type="ECO:0000256" key="2">
    <source>
        <dbReference type="ARBA" id="ARBA00012162"/>
    </source>
</evidence>
<keyword evidence="10" id="KW-1185">Reference proteome</keyword>
<evidence type="ECO:0000313" key="9">
    <source>
        <dbReference type="EMBL" id="ABG59888.1"/>
    </source>
</evidence>
<dbReference type="PROSITE" id="PS00839">
    <property type="entry name" value="SUMT_1"/>
    <property type="match status" value="1"/>
</dbReference>
<dbReference type="Gene3D" id="3.30.950.10">
    <property type="entry name" value="Methyltransferase, Cobalt-precorrin-4 Transmethylase, Domain 2"/>
    <property type="match status" value="1"/>
</dbReference>
<dbReference type="InterPro" id="IPR035996">
    <property type="entry name" value="4pyrrol_Methylase_sf"/>
</dbReference>
<dbReference type="KEGG" id="chu:CHU_2636"/>
<keyword evidence="4 9" id="KW-0808">Transferase</keyword>
<dbReference type="SUPFAM" id="SSF53790">
    <property type="entry name" value="Tetrapyrrole methylase"/>
    <property type="match status" value="1"/>
</dbReference>
<dbReference type="GO" id="GO:0019354">
    <property type="term" value="P:siroheme biosynthetic process"/>
    <property type="evidence" value="ECO:0007669"/>
    <property type="project" value="InterPro"/>
</dbReference>
<dbReference type="NCBIfam" id="TIGR01469">
    <property type="entry name" value="cobA_cysG_Cterm"/>
    <property type="match status" value="1"/>
</dbReference>
<dbReference type="GO" id="GO:0004851">
    <property type="term" value="F:uroporphyrin-III C-methyltransferase activity"/>
    <property type="evidence" value="ECO:0007669"/>
    <property type="project" value="UniProtKB-EC"/>
</dbReference>
<comment type="similarity">
    <text evidence="1">Belongs to the precorrin methyltransferase family.</text>
</comment>
<dbReference type="EMBL" id="CP000383">
    <property type="protein sequence ID" value="ABG59888.1"/>
    <property type="molecule type" value="Genomic_DNA"/>
</dbReference>
<dbReference type="OrthoDB" id="9815856at2"/>
<dbReference type="InterPro" id="IPR014776">
    <property type="entry name" value="4pyrrole_Mease_sub2"/>
</dbReference>
<evidence type="ECO:0000256" key="7">
    <source>
        <dbReference type="ARBA" id="ARBA00025705"/>
    </source>
</evidence>
<feature type="domain" description="Tetrapyrrole methylase" evidence="8">
    <location>
        <begin position="5"/>
        <end position="214"/>
    </location>
</feature>
<name>A0A6N4SU21_CYTH3</name>
<dbReference type="Proteomes" id="UP000001822">
    <property type="component" value="Chromosome"/>
</dbReference>
<sequence>MHEPRVTLVGAGPGDPELITLKGMRALSSADVVLYDALIHKEILSFAPITAIQVFVGKKKGVCQFPQDEINALLVEYALKHGHVVRLKGGDPFIFGRGHEELLYVESFNIPTEVIPGISSSIAVPELQRIPLTRRGVNDSFWVLTGTTRDHQLSADIQIAAKSNATVVVLMGMTKLADIIQLFIAEGKSKLPVAIIHNGTMPDETYVLGTVETIVDIVARSGISSPAVIVIGEVVRLHPEYVLDEVQKIVGPEKES</sequence>
<evidence type="ECO:0000256" key="3">
    <source>
        <dbReference type="ARBA" id="ARBA00022603"/>
    </source>
</evidence>
<dbReference type="EC" id="2.1.1.107" evidence="2"/>
<dbReference type="AlphaFoldDB" id="A0A6N4SU21"/>
<comment type="pathway">
    <text evidence="7">Porphyrin-containing compound metabolism; siroheme biosynthesis; precorrin-2 from uroporphyrinogen III: step 1/1.</text>
</comment>
<dbReference type="InterPro" id="IPR003043">
    <property type="entry name" value="Uropor_MeTrfase_CS"/>
</dbReference>
<dbReference type="CDD" id="cd11642">
    <property type="entry name" value="SUMT"/>
    <property type="match status" value="1"/>
</dbReference>
<dbReference type="FunFam" id="3.40.1010.10:FF:000001">
    <property type="entry name" value="Siroheme synthase"/>
    <property type="match status" value="1"/>
</dbReference>
<dbReference type="Pfam" id="PF00590">
    <property type="entry name" value="TP_methylase"/>
    <property type="match status" value="1"/>
</dbReference>
<keyword evidence="5" id="KW-0949">S-adenosyl-L-methionine</keyword>
<organism evidence="9 10">
    <name type="scientific">Cytophaga hutchinsonii (strain ATCC 33406 / DSM 1761 / CIP 103989 / NBRC 15051 / NCIMB 9469 / D465)</name>
    <dbReference type="NCBI Taxonomy" id="269798"/>
    <lineage>
        <taxon>Bacteria</taxon>
        <taxon>Pseudomonadati</taxon>
        <taxon>Bacteroidota</taxon>
        <taxon>Cytophagia</taxon>
        <taxon>Cytophagales</taxon>
        <taxon>Cytophagaceae</taxon>
        <taxon>Cytophaga</taxon>
    </lineage>
</organism>
<evidence type="ECO:0000256" key="6">
    <source>
        <dbReference type="ARBA" id="ARBA00023244"/>
    </source>
</evidence>
<keyword evidence="6" id="KW-0627">Porphyrin biosynthesis</keyword>
<dbReference type="PANTHER" id="PTHR45790">
    <property type="entry name" value="SIROHEME SYNTHASE-RELATED"/>
    <property type="match status" value="1"/>
</dbReference>
<dbReference type="PANTHER" id="PTHR45790:SF3">
    <property type="entry name" value="S-ADENOSYL-L-METHIONINE-DEPENDENT UROPORPHYRINOGEN III METHYLTRANSFERASE, CHLOROPLASTIC"/>
    <property type="match status" value="1"/>
</dbReference>
<dbReference type="InterPro" id="IPR050161">
    <property type="entry name" value="Siro_Cobalamin_biosynth"/>
</dbReference>
<dbReference type="GO" id="GO:0032259">
    <property type="term" value="P:methylation"/>
    <property type="evidence" value="ECO:0007669"/>
    <property type="project" value="UniProtKB-KW"/>
</dbReference>
<proteinExistence type="inferred from homology"/>
<protein>
    <recommendedName>
        <fullName evidence="2">uroporphyrinogen-III C-methyltransferase</fullName>
        <ecNumber evidence="2">2.1.1.107</ecNumber>
    </recommendedName>
</protein>
<dbReference type="InterPro" id="IPR006366">
    <property type="entry name" value="CobA/CysG_C"/>
</dbReference>
<reference evidence="9 10" key="1">
    <citation type="journal article" date="2007" name="Appl. Environ. Microbiol.">
        <title>Genome sequence of the cellulolytic gliding bacterium Cytophaga hutchinsonii.</title>
        <authorList>
            <person name="Xie G."/>
            <person name="Bruce D.C."/>
            <person name="Challacombe J.F."/>
            <person name="Chertkov O."/>
            <person name="Detter J.C."/>
            <person name="Gilna P."/>
            <person name="Han C.S."/>
            <person name="Lucas S."/>
            <person name="Misra M."/>
            <person name="Myers G.L."/>
            <person name="Richardson P."/>
            <person name="Tapia R."/>
            <person name="Thayer N."/>
            <person name="Thompson L.S."/>
            <person name="Brettin T.S."/>
            <person name="Henrissat B."/>
            <person name="Wilson D.B."/>
            <person name="McBride M.J."/>
        </authorList>
    </citation>
    <scope>NUCLEOTIDE SEQUENCE [LARGE SCALE GENOMIC DNA]</scope>
    <source>
        <strain evidence="10">ATCC 33406 / DSM 1761 / CIP 103989 / NBRC 15051 / NCIMB 9469 / D465</strain>
    </source>
</reference>
<keyword evidence="3 9" id="KW-0489">Methyltransferase</keyword>
<evidence type="ECO:0000256" key="5">
    <source>
        <dbReference type="ARBA" id="ARBA00022691"/>
    </source>
</evidence>
<evidence type="ECO:0000259" key="8">
    <source>
        <dbReference type="Pfam" id="PF00590"/>
    </source>
</evidence>
<dbReference type="Gene3D" id="3.40.1010.10">
    <property type="entry name" value="Cobalt-precorrin-4 Transmethylase, Domain 1"/>
    <property type="match status" value="1"/>
</dbReference>
<accession>A0A6N4SU21</accession>
<dbReference type="InterPro" id="IPR014777">
    <property type="entry name" value="4pyrrole_Mease_sub1"/>
</dbReference>
<gene>
    <name evidence="9" type="primary">cysG</name>
    <name evidence="9" type="ordered locus">CHU_2636</name>
</gene>
<evidence type="ECO:0000313" key="10">
    <source>
        <dbReference type="Proteomes" id="UP000001822"/>
    </source>
</evidence>
<evidence type="ECO:0000256" key="4">
    <source>
        <dbReference type="ARBA" id="ARBA00022679"/>
    </source>
</evidence>
<dbReference type="RefSeq" id="WP_011585998.1">
    <property type="nucleotide sequence ID" value="NC_008255.1"/>
</dbReference>
<dbReference type="InterPro" id="IPR000878">
    <property type="entry name" value="4pyrrol_Mease"/>
</dbReference>
<dbReference type="NCBIfam" id="NF004790">
    <property type="entry name" value="PRK06136.1"/>
    <property type="match status" value="1"/>
</dbReference>
<evidence type="ECO:0000256" key="1">
    <source>
        <dbReference type="ARBA" id="ARBA00005879"/>
    </source>
</evidence>